<dbReference type="AlphaFoldDB" id="I5AWG6"/>
<dbReference type="GO" id="GO:0016639">
    <property type="term" value="F:oxidoreductase activity, acting on the CH-NH2 group of donors, NAD or NADP as acceptor"/>
    <property type="evidence" value="ECO:0007669"/>
    <property type="project" value="InterPro"/>
</dbReference>
<feature type="domain" description="FAD/NAD(P)-binding" evidence="5">
    <location>
        <begin position="441"/>
        <end position="522"/>
    </location>
</feature>
<dbReference type="OrthoDB" id="9803192at2"/>
<dbReference type="SUPFAM" id="SSF51971">
    <property type="entry name" value="Nucleotide-binding domain"/>
    <property type="match status" value="2"/>
</dbReference>
<dbReference type="InterPro" id="IPR036188">
    <property type="entry name" value="FAD/NAD-bd_sf"/>
</dbReference>
<comment type="pathway">
    <text evidence="4">Amino-acid biosynthesis.</text>
</comment>
<name>I5AWG6_EUBC6</name>
<dbReference type="STRING" id="633697.EubceDRAFT1_2413"/>
<keyword evidence="2" id="KW-0560">Oxidoreductase</keyword>
<dbReference type="PANTHER" id="PTHR43100">
    <property type="entry name" value="GLUTAMATE SYNTHASE [NADPH] SMALL CHAIN"/>
    <property type="match status" value="1"/>
</dbReference>
<feature type="domain" description="Dihydroprymidine dehydrogenase" evidence="6">
    <location>
        <begin position="23"/>
        <end position="140"/>
    </location>
</feature>
<dbReference type="eggNOG" id="COG0493">
    <property type="taxonomic scope" value="Bacteria"/>
</dbReference>
<protein>
    <submittedName>
        <fullName evidence="7">NADH/NADPH-dependent glutamate synthase small subunit</fullName>
    </submittedName>
</protein>
<dbReference type="InterPro" id="IPR023753">
    <property type="entry name" value="FAD/NAD-binding_dom"/>
</dbReference>
<dbReference type="Pfam" id="PF14691">
    <property type="entry name" value="Fer4_20"/>
    <property type="match status" value="1"/>
</dbReference>
<evidence type="ECO:0000313" key="8">
    <source>
        <dbReference type="Proteomes" id="UP000005753"/>
    </source>
</evidence>
<dbReference type="InterPro" id="IPR009051">
    <property type="entry name" value="Helical_ferredxn"/>
</dbReference>
<organism evidence="7 8">
    <name type="scientific">Eubacterium cellulosolvens (strain ATCC 43171 / JCM 9499 / 6)</name>
    <name type="common">Cillobacterium cellulosolvens</name>
    <dbReference type="NCBI Taxonomy" id="633697"/>
    <lineage>
        <taxon>Bacteria</taxon>
        <taxon>Bacillati</taxon>
        <taxon>Bacillota</taxon>
        <taxon>Clostridia</taxon>
        <taxon>Eubacteriales</taxon>
        <taxon>Eubacteriaceae</taxon>
        <taxon>Eubacterium</taxon>
    </lineage>
</organism>
<sequence>MGKPTGFLEYSRKNNIDVVPAKRIKDFKEFHKPLAEDERMKQAARCMNCGVPLCQSALKLSGMVTGCPLHNLIPEWNDQIYHGHFEQAFSRLQKTSNFPEFTGRVCPALCEKACINGEHSDPVSIHDNELFIIETAWKEGTIKPRIPQIRSGRKVAVIGAGPAGLACADDLNHRGHSVTVFERDDRIGGLLMYGIPNMKLDKSVILRRQKLMEAEGVVFRTGVNVTGVAAPAPASDAKNTKEKNISAAAAPKTTSEISAAELMKEFDAVILCCGAKKARSLTGADPEKTGGIYYAVDFLTSTTKALLDNGIKGGSWTGSDGKNDMRKTENLMKASGFISAAGKNVVVVGGGDTGNDCIGTSIRHGCKSVTALEMMPAPPVERAASNPWPEWPKVQKTDYGHEEAIHLFGHDPRVYETTVKEIHTDKRGNLKEIVTVKVKFGPDRKMSFVDGSEKTLKCELLLIAAGFVGCENYVADAFGVKLNARGVVATEEDDYCTNVEKVFTAGDMHRGQSLVVWAITEGKKAARQVDEYLMGYTAIRES</sequence>
<dbReference type="InterPro" id="IPR028261">
    <property type="entry name" value="DPD_II"/>
</dbReference>
<dbReference type="GO" id="GO:0051536">
    <property type="term" value="F:iron-sulfur cluster binding"/>
    <property type="evidence" value="ECO:0007669"/>
    <property type="project" value="InterPro"/>
</dbReference>
<dbReference type="NCBIfam" id="TIGR01317">
    <property type="entry name" value="GOGAT_sm_gam"/>
    <property type="match status" value="1"/>
</dbReference>
<evidence type="ECO:0000256" key="1">
    <source>
        <dbReference type="ARBA" id="ARBA00022605"/>
    </source>
</evidence>
<dbReference type="PRINTS" id="PR00419">
    <property type="entry name" value="ADXRDTASE"/>
</dbReference>
<dbReference type="HOGENOM" id="CLU_000422_3_1_9"/>
<dbReference type="Proteomes" id="UP000005753">
    <property type="component" value="Chromosome"/>
</dbReference>
<evidence type="ECO:0000256" key="3">
    <source>
        <dbReference type="ARBA" id="ARBA00023164"/>
    </source>
</evidence>
<reference evidence="7 8" key="1">
    <citation type="submission" date="2010-08" db="EMBL/GenBank/DDBJ databases">
        <authorList>
            <consortium name="US DOE Joint Genome Institute (JGI-PGF)"/>
            <person name="Lucas S."/>
            <person name="Copeland A."/>
            <person name="Lapidus A."/>
            <person name="Cheng J.-F."/>
            <person name="Bruce D."/>
            <person name="Goodwin L."/>
            <person name="Pitluck S."/>
            <person name="Land M.L."/>
            <person name="Hauser L."/>
            <person name="Chang Y.-J."/>
            <person name="Anderson I.J."/>
            <person name="Johnson E."/>
            <person name="Mulhopadhyay B."/>
            <person name="Kyrpides N."/>
            <person name="Woyke T.J."/>
        </authorList>
    </citation>
    <scope>NUCLEOTIDE SEQUENCE [LARGE SCALE GENOMIC DNA]</scope>
    <source>
        <strain evidence="7 8">6</strain>
    </source>
</reference>
<evidence type="ECO:0000259" key="6">
    <source>
        <dbReference type="Pfam" id="PF14691"/>
    </source>
</evidence>
<gene>
    <name evidence="7" type="ORF">EubceDRAFT1_2413</name>
</gene>
<keyword evidence="1" id="KW-0028">Amino-acid biosynthesis</keyword>
<dbReference type="GO" id="GO:0006537">
    <property type="term" value="P:glutamate biosynthetic process"/>
    <property type="evidence" value="ECO:0007669"/>
    <property type="project" value="UniProtKB-KW"/>
</dbReference>
<dbReference type="PANTHER" id="PTHR43100:SF1">
    <property type="entry name" value="GLUTAMATE SYNTHASE [NADPH] SMALL CHAIN"/>
    <property type="match status" value="1"/>
</dbReference>
<reference evidence="7 8" key="2">
    <citation type="submission" date="2012-02" db="EMBL/GenBank/DDBJ databases">
        <title>Improved High-Quality Draft sequence of Eubacterium cellulosolvens 6.</title>
        <authorList>
            <consortium name="US DOE Joint Genome Institute"/>
            <person name="Lucas S."/>
            <person name="Han J."/>
            <person name="Lapidus A."/>
            <person name="Cheng J.-F."/>
            <person name="Goodwin L."/>
            <person name="Pitluck S."/>
            <person name="Peters L."/>
            <person name="Mikhailova N."/>
            <person name="Gu W."/>
            <person name="Detter J.C."/>
            <person name="Han C."/>
            <person name="Tapia R."/>
            <person name="Land M."/>
            <person name="Hauser L."/>
            <person name="Kyrpides N."/>
            <person name="Ivanova N."/>
            <person name="Pagani I."/>
            <person name="Johnson E."/>
            <person name="Mukhopadhyay B."/>
            <person name="Anderson I."/>
            <person name="Woyke T."/>
        </authorList>
    </citation>
    <scope>NUCLEOTIDE SEQUENCE [LARGE SCALE GENOMIC DNA]</scope>
    <source>
        <strain evidence="7 8">6</strain>
    </source>
</reference>
<keyword evidence="3" id="KW-0314">Glutamate biosynthesis</keyword>
<dbReference type="Pfam" id="PF07992">
    <property type="entry name" value="Pyr_redox_2"/>
    <property type="match status" value="2"/>
</dbReference>
<dbReference type="EMBL" id="CM001487">
    <property type="protein sequence ID" value="EIM58139.1"/>
    <property type="molecule type" value="Genomic_DNA"/>
</dbReference>
<proteinExistence type="predicted"/>
<evidence type="ECO:0000313" key="7">
    <source>
        <dbReference type="EMBL" id="EIM58139.1"/>
    </source>
</evidence>
<evidence type="ECO:0000259" key="5">
    <source>
        <dbReference type="Pfam" id="PF07992"/>
    </source>
</evidence>
<feature type="domain" description="FAD/NAD(P)-binding" evidence="5">
    <location>
        <begin position="154"/>
        <end position="378"/>
    </location>
</feature>
<dbReference type="Gene3D" id="3.50.50.60">
    <property type="entry name" value="FAD/NAD(P)-binding domain"/>
    <property type="match status" value="2"/>
</dbReference>
<dbReference type="Gene3D" id="1.10.1060.10">
    <property type="entry name" value="Alpha-helical ferredoxin"/>
    <property type="match status" value="1"/>
</dbReference>
<dbReference type="SUPFAM" id="SSF46548">
    <property type="entry name" value="alpha-helical ferredoxin"/>
    <property type="match status" value="1"/>
</dbReference>
<keyword evidence="8" id="KW-1185">Reference proteome</keyword>
<evidence type="ECO:0000256" key="4">
    <source>
        <dbReference type="ARBA" id="ARBA00029440"/>
    </source>
</evidence>
<dbReference type="InterPro" id="IPR051394">
    <property type="entry name" value="Glutamate_Synthase"/>
</dbReference>
<accession>I5AWG6</accession>
<dbReference type="InterPro" id="IPR006005">
    <property type="entry name" value="Glut_synth_ssu1"/>
</dbReference>
<evidence type="ECO:0000256" key="2">
    <source>
        <dbReference type="ARBA" id="ARBA00023002"/>
    </source>
</evidence>